<dbReference type="SMART" id="SM00849">
    <property type="entry name" value="Lactamase_B"/>
    <property type="match status" value="1"/>
</dbReference>
<dbReference type="Gene3D" id="3.60.15.10">
    <property type="entry name" value="Ribonuclease Z/Hydroxyacylglutathione hydrolase-like"/>
    <property type="match status" value="1"/>
</dbReference>
<reference evidence="3" key="1">
    <citation type="submission" date="2019-11" db="EMBL/GenBank/DDBJ databases">
        <title>Microbial mats filling the niche in hypersaline microbial mats.</title>
        <authorList>
            <person name="Wong H.L."/>
            <person name="Macleod F.I."/>
            <person name="White R.A. III"/>
            <person name="Burns B.P."/>
        </authorList>
    </citation>
    <scope>NUCLEOTIDE SEQUENCE</scope>
    <source>
        <strain evidence="3">Bin_327</strain>
    </source>
</reference>
<dbReference type="InterPro" id="IPR036866">
    <property type="entry name" value="RibonucZ/Hydroxyglut_hydro"/>
</dbReference>
<dbReference type="CDD" id="cd07719">
    <property type="entry name" value="arylsulfatase_AtsA-like_MBL-fold"/>
    <property type="match status" value="1"/>
</dbReference>
<dbReference type="Proteomes" id="UP000630660">
    <property type="component" value="Unassembled WGS sequence"/>
</dbReference>
<keyword evidence="1" id="KW-0378">Hydrolase</keyword>
<comment type="caution">
    <text evidence="3">The sequence shown here is derived from an EMBL/GenBank/DDBJ whole genome shotgun (WGS) entry which is preliminary data.</text>
</comment>
<evidence type="ECO:0000256" key="1">
    <source>
        <dbReference type="ARBA" id="ARBA00022801"/>
    </source>
</evidence>
<dbReference type="GO" id="GO:0042781">
    <property type="term" value="F:3'-tRNA processing endoribonuclease activity"/>
    <property type="evidence" value="ECO:0007669"/>
    <property type="project" value="TreeGrafter"/>
</dbReference>
<dbReference type="PANTHER" id="PTHR46018">
    <property type="entry name" value="ZINC PHOSPHODIESTERASE ELAC PROTEIN 1"/>
    <property type="match status" value="1"/>
</dbReference>
<gene>
    <name evidence="3" type="ORF">GF359_00150</name>
</gene>
<dbReference type="InterPro" id="IPR044094">
    <property type="entry name" value="AtsA-like_MBL-fold"/>
</dbReference>
<accession>A0A9D5K7P7</accession>
<dbReference type="InterPro" id="IPR001279">
    <property type="entry name" value="Metallo-B-lactamas"/>
</dbReference>
<evidence type="ECO:0000313" key="3">
    <source>
        <dbReference type="EMBL" id="MBD3363605.1"/>
    </source>
</evidence>
<sequence>MSKTKLILLGTGTPNADPDRWGPALAVVVNRTPYIVDAGPGVVRRAVEAGLDVKHLTRVFLTHLHSDHTVGLPDLILTPWVLGRSTPLEVWGPPGTRNMSEHILKAYSEDVRERSEGLQPSNDTGWKTITHEISEPGIIYSDDNLEVEAFPVDHGSWKAYGYKFVTSDRSIVISADTAPTELMIQKAKGCDILVHEVYSLKGLATRPSAWQRYHTAVHTSANQLAEIAKKARPKFLVLYHQLFWGASDEDLLAEIRKGYAGKVVSGRDLEVY</sequence>
<organism evidence="3 4">
    <name type="scientific">candidate division WOR-3 bacterium</name>
    <dbReference type="NCBI Taxonomy" id="2052148"/>
    <lineage>
        <taxon>Bacteria</taxon>
        <taxon>Bacteria division WOR-3</taxon>
    </lineage>
</organism>
<dbReference type="PANTHER" id="PTHR46018:SF2">
    <property type="entry name" value="ZINC PHOSPHODIESTERASE ELAC PROTEIN 1"/>
    <property type="match status" value="1"/>
</dbReference>
<proteinExistence type="predicted"/>
<dbReference type="SUPFAM" id="SSF56281">
    <property type="entry name" value="Metallo-hydrolase/oxidoreductase"/>
    <property type="match status" value="1"/>
</dbReference>
<dbReference type="Pfam" id="PF12706">
    <property type="entry name" value="Lactamase_B_2"/>
    <property type="match status" value="1"/>
</dbReference>
<name>A0A9D5K7P7_UNCW3</name>
<evidence type="ECO:0000313" key="4">
    <source>
        <dbReference type="Proteomes" id="UP000630660"/>
    </source>
</evidence>
<dbReference type="EMBL" id="WJKJ01000005">
    <property type="protein sequence ID" value="MBD3363605.1"/>
    <property type="molecule type" value="Genomic_DNA"/>
</dbReference>
<evidence type="ECO:0000259" key="2">
    <source>
        <dbReference type="SMART" id="SM00849"/>
    </source>
</evidence>
<dbReference type="AlphaFoldDB" id="A0A9D5K7P7"/>
<feature type="domain" description="Metallo-beta-lactamase" evidence="2">
    <location>
        <begin position="23"/>
        <end position="214"/>
    </location>
</feature>
<protein>
    <submittedName>
        <fullName evidence="3">MBL fold metallo-hydrolase</fullName>
    </submittedName>
</protein>